<reference evidence="2" key="1">
    <citation type="journal article" date="2013" name="Science">
        <title>The Amborella genome and the evolution of flowering plants.</title>
        <authorList>
            <consortium name="Amborella Genome Project"/>
        </authorList>
    </citation>
    <scope>NUCLEOTIDE SEQUENCE [LARGE SCALE GENOMIC DNA]</scope>
</reference>
<protein>
    <submittedName>
        <fullName evidence="1">Uncharacterized protein</fullName>
    </submittedName>
</protein>
<dbReference type="Proteomes" id="UP000017836">
    <property type="component" value="Unassembled WGS sequence"/>
</dbReference>
<dbReference type="EMBL" id="KI392979">
    <property type="protein sequence ID" value="ERN09868.1"/>
    <property type="molecule type" value="Genomic_DNA"/>
</dbReference>
<evidence type="ECO:0000313" key="2">
    <source>
        <dbReference type="Proteomes" id="UP000017836"/>
    </source>
</evidence>
<proteinExistence type="predicted"/>
<organism evidence="1 2">
    <name type="scientific">Amborella trichopoda</name>
    <dbReference type="NCBI Taxonomy" id="13333"/>
    <lineage>
        <taxon>Eukaryota</taxon>
        <taxon>Viridiplantae</taxon>
        <taxon>Streptophyta</taxon>
        <taxon>Embryophyta</taxon>
        <taxon>Tracheophyta</taxon>
        <taxon>Spermatophyta</taxon>
        <taxon>Magnoliopsida</taxon>
        <taxon>Amborellales</taxon>
        <taxon>Amborellaceae</taxon>
        <taxon>Amborella</taxon>
    </lineage>
</organism>
<gene>
    <name evidence="1" type="ORF">AMTR_s00013p00097410</name>
</gene>
<dbReference type="Gramene" id="ERN09868">
    <property type="protein sequence ID" value="ERN09868"/>
    <property type="gene ID" value="AMTR_s00013p00097410"/>
</dbReference>
<name>W1PP81_AMBTC</name>
<accession>W1PP81</accession>
<keyword evidence="2" id="KW-1185">Reference proteome</keyword>
<sequence>MEVMKGLEAEIEVALLSLPVTLTPVEIMRRSARPSLTQRPQSWPASTWPGWFLRCRVSAKQRTQAANGFFLSKAEIVFLPFQKLKLCFPFEEVFLSLTW</sequence>
<dbReference type="HOGENOM" id="CLU_2323528_0_0_1"/>
<dbReference type="AlphaFoldDB" id="W1PP81"/>
<evidence type="ECO:0000313" key="1">
    <source>
        <dbReference type="EMBL" id="ERN09868.1"/>
    </source>
</evidence>